<keyword evidence="5" id="KW-1185">Reference proteome</keyword>
<keyword evidence="3" id="KW-1133">Transmembrane helix</keyword>
<dbReference type="Proteomes" id="UP001165121">
    <property type="component" value="Unassembled WGS sequence"/>
</dbReference>
<evidence type="ECO:0000256" key="3">
    <source>
        <dbReference type="SAM" id="Phobius"/>
    </source>
</evidence>
<feature type="region of interest" description="Disordered" evidence="2">
    <location>
        <begin position="1023"/>
        <end position="1136"/>
    </location>
</feature>
<reference evidence="4" key="1">
    <citation type="submission" date="2023-04" db="EMBL/GenBank/DDBJ databases">
        <title>Phytophthora fragariaefolia NBRC 109709.</title>
        <authorList>
            <person name="Ichikawa N."/>
            <person name="Sato H."/>
            <person name="Tonouchi N."/>
        </authorList>
    </citation>
    <scope>NUCLEOTIDE SEQUENCE</scope>
    <source>
        <strain evidence="4">NBRC 109709</strain>
    </source>
</reference>
<feature type="transmembrane region" description="Helical" evidence="3">
    <location>
        <begin position="934"/>
        <end position="956"/>
    </location>
</feature>
<feature type="compositionally biased region" description="Basic and acidic residues" evidence="2">
    <location>
        <begin position="42"/>
        <end position="59"/>
    </location>
</feature>
<dbReference type="OrthoDB" id="116280at2759"/>
<name>A0A9W6XI38_9STRA</name>
<protein>
    <submittedName>
        <fullName evidence="4">Unnamed protein product</fullName>
    </submittedName>
</protein>
<feature type="region of interest" description="Disordered" evidence="2">
    <location>
        <begin position="503"/>
        <end position="527"/>
    </location>
</feature>
<organism evidence="4 5">
    <name type="scientific">Phytophthora fragariaefolia</name>
    <dbReference type="NCBI Taxonomy" id="1490495"/>
    <lineage>
        <taxon>Eukaryota</taxon>
        <taxon>Sar</taxon>
        <taxon>Stramenopiles</taxon>
        <taxon>Oomycota</taxon>
        <taxon>Peronosporomycetes</taxon>
        <taxon>Peronosporales</taxon>
        <taxon>Peronosporaceae</taxon>
        <taxon>Phytophthora</taxon>
    </lineage>
</organism>
<feature type="compositionally biased region" description="Low complexity" evidence="2">
    <location>
        <begin position="1089"/>
        <end position="1120"/>
    </location>
</feature>
<feature type="compositionally biased region" description="Polar residues" evidence="2">
    <location>
        <begin position="903"/>
        <end position="921"/>
    </location>
</feature>
<feature type="transmembrane region" description="Helical" evidence="3">
    <location>
        <begin position="123"/>
        <end position="143"/>
    </location>
</feature>
<feature type="compositionally biased region" description="Basic and acidic residues" evidence="2">
    <location>
        <begin position="1036"/>
        <end position="1053"/>
    </location>
</feature>
<feature type="compositionally biased region" description="Polar residues" evidence="2">
    <location>
        <begin position="1"/>
        <end position="11"/>
    </location>
</feature>
<accession>A0A9W6XI38</accession>
<feature type="region of interest" description="Disordered" evidence="2">
    <location>
        <begin position="1"/>
        <end position="116"/>
    </location>
</feature>
<keyword evidence="3" id="KW-0472">Membrane</keyword>
<dbReference type="AlphaFoldDB" id="A0A9W6XI38"/>
<evidence type="ECO:0000313" key="4">
    <source>
        <dbReference type="EMBL" id="GMF38917.1"/>
    </source>
</evidence>
<evidence type="ECO:0000256" key="2">
    <source>
        <dbReference type="SAM" id="MobiDB-lite"/>
    </source>
</evidence>
<gene>
    <name evidence="4" type="ORF">Pfra01_001139300</name>
</gene>
<feature type="coiled-coil region" evidence="1">
    <location>
        <begin position="850"/>
        <end position="877"/>
    </location>
</feature>
<sequence length="1136" mass="123684">MAPTAKSTTDTYTEHFLRRRRSSSADSGAAVERRNGLTLALQREDQRAVGETLELRGNGHQEAAVQEDVEEDSAVEKAPQRASVAAESGKGIAAVDGGGFGNRDQGEKAAMTKKRRAPRSRSAVALAVLAGAVSVSAAGGIAVCRMYPSSPAAISIRLAAGKAGEKLYPLLLVLQNEVGLYAKKVNEGLRAEWLMLLRSDRLEELACATQRLVEQIRYLIRTTSIVDTLAKSTRGQLHQVVLSFTGVLGILMTRVQTHAFTLGSELVLSDERVERVRNVLLRVRSSLEETLGQAVKLTKSSLNDVFERLGLEPGVSDVSVPTSELVDPLELHQATIQNIGSGLIVQESRALQDVKRFENRRVAIASAVNSIIADTRAIALESVLEVKMAAVGFIEDRIKQLAEQCAQSIELEIQKYEHTSREVEAVNDVDLLAEMAVEIQAQVEAALALKRKLLAREEVTDEELTEVQALGYEKNEVVIEVDIKEQYPDGSEFVEEGLSAQVTGPASLEEHSSLDSTLESTEEEVPLGSKMTEDGFAKNEVKETPVEDLSTGVYINEEQIHVAAEPAEPDLLTVEYTEVQVLEDVRSSTDDDHATQIAATLVKEDATAVEMEFAEAGELTSGEMTRTSITEVSVVVDDLALDVKETHVDVLKFSDANNLSQVDSSAQDMVFEQKEQIEVRVSVPIDGTGTDTEQLVEFRSTTTESTERSGMEQVQSDVSTRIDSVSASAVLNDEYVKKSKEVKAVTSALSRVDTKDSRMYHEGLTASDSDIAVHSEEQAFGAVHDVEMTVEEVDLVVAKLEPSTTESTSDEFVEVLEVKNGTVPRKETVDIEIVAMTSDSETLETDSVVVANEFQELEQLEQVLLQEEGERVRVEKELRVIAEKEEIWQQSEQHAVENGGGSRTATKSADSDQESVGQQSGIETPAAELSMPTLMQISLFSIVFLALALLAGYLLAHYRKRGLLAPAPRRRRRWQRLDTSDAEVVMLLPDDSSDEEVEADTTIMKSSLEVMELMSVNTRAMVSSGGEDADGEEETCDGHEEGGKEKFHAKEITEDGGVAVPDSESTKSKTVIVEHFQTTTDAEDRPVTSSSEAAAVEAAYSSGVGATTATPPGGSPAETPDTSQRARRRRRRESRT</sequence>
<evidence type="ECO:0000313" key="5">
    <source>
        <dbReference type="Proteomes" id="UP001165121"/>
    </source>
</evidence>
<feature type="region of interest" description="Disordered" evidence="2">
    <location>
        <begin position="891"/>
        <end position="921"/>
    </location>
</feature>
<keyword evidence="1" id="KW-0175">Coiled coil</keyword>
<evidence type="ECO:0000256" key="1">
    <source>
        <dbReference type="SAM" id="Coils"/>
    </source>
</evidence>
<dbReference type="EMBL" id="BSXT01001124">
    <property type="protein sequence ID" value="GMF38917.1"/>
    <property type="molecule type" value="Genomic_DNA"/>
</dbReference>
<keyword evidence="3" id="KW-0812">Transmembrane</keyword>
<comment type="caution">
    <text evidence="4">The sequence shown here is derived from an EMBL/GenBank/DDBJ whole genome shotgun (WGS) entry which is preliminary data.</text>
</comment>
<feature type="compositionally biased region" description="Basic residues" evidence="2">
    <location>
        <begin position="1125"/>
        <end position="1136"/>
    </location>
</feature>
<proteinExistence type="predicted"/>